<dbReference type="OrthoDB" id="10021397at2759"/>
<evidence type="ECO:0000259" key="7">
    <source>
        <dbReference type="PROSITE" id="PS50850"/>
    </source>
</evidence>
<accession>A0A397HUY4</accession>
<comment type="subcellular location">
    <subcellularLocation>
        <location evidence="1">Membrane</location>
        <topology evidence="1">Multi-pass membrane protein</topology>
    </subcellularLocation>
</comment>
<evidence type="ECO:0000256" key="3">
    <source>
        <dbReference type="ARBA" id="ARBA00022692"/>
    </source>
</evidence>
<dbReference type="CDD" id="cd17502">
    <property type="entry name" value="MFS_Azr1_MDR_like"/>
    <property type="match status" value="1"/>
</dbReference>
<organism evidence="8 9">
    <name type="scientific">Aspergillus thermomutatus</name>
    <name type="common">Neosartorya pseudofischeri</name>
    <dbReference type="NCBI Taxonomy" id="41047"/>
    <lineage>
        <taxon>Eukaryota</taxon>
        <taxon>Fungi</taxon>
        <taxon>Dikarya</taxon>
        <taxon>Ascomycota</taxon>
        <taxon>Pezizomycotina</taxon>
        <taxon>Eurotiomycetes</taxon>
        <taxon>Eurotiomycetidae</taxon>
        <taxon>Eurotiales</taxon>
        <taxon>Aspergillaceae</taxon>
        <taxon>Aspergillus</taxon>
        <taxon>Aspergillus subgen. Fumigati</taxon>
    </lineage>
</organism>
<dbReference type="GO" id="GO:0005886">
    <property type="term" value="C:plasma membrane"/>
    <property type="evidence" value="ECO:0007669"/>
    <property type="project" value="TreeGrafter"/>
</dbReference>
<feature type="transmembrane region" description="Helical" evidence="6">
    <location>
        <begin position="148"/>
        <end position="167"/>
    </location>
</feature>
<keyword evidence="3 6" id="KW-0812">Transmembrane</keyword>
<keyword evidence="4 6" id="KW-1133">Transmembrane helix</keyword>
<dbReference type="GeneID" id="38130965"/>
<feature type="transmembrane region" description="Helical" evidence="6">
    <location>
        <begin position="310"/>
        <end position="330"/>
    </location>
</feature>
<feature type="transmembrane region" description="Helical" evidence="6">
    <location>
        <begin position="64"/>
        <end position="87"/>
    </location>
</feature>
<feature type="transmembrane region" description="Helical" evidence="6">
    <location>
        <begin position="233"/>
        <end position="255"/>
    </location>
</feature>
<feature type="transmembrane region" description="Helical" evidence="6">
    <location>
        <begin position="342"/>
        <end position="367"/>
    </location>
</feature>
<keyword evidence="9" id="KW-1185">Reference proteome</keyword>
<proteinExistence type="inferred from homology"/>
<feature type="domain" description="Major facilitator superfamily (MFS) profile" evidence="7">
    <location>
        <begin position="67"/>
        <end position="572"/>
    </location>
</feature>
<feature type="transmembrane region" description="Helical" evidence="6">
    <location>
        <begin position="387"/>
        <end position="405"/>
    </location>
</feature>
<dbReference type="AlphaFoldDB" id="A0A397HUY4"/>
<dbReference type="Pfam" id="PF07690">
    <property type="entry name" value="MFS_1"/>
    <property type="match status" value="1"/>
</dbReference>
<dbReference type="FunFam" id="1.20.1250.20:FF:000196">
    <property type="entry name" value="MFS toxin efflux pump (AflT)"/>
    <property type="match status" value="1"/>
</dbReference>
<dbReference type="PANTHER" id="PTHR23501:SF193">
    <property type="entry name" value="MULTIDRUG TRANSPORTER, PUTATIVE (AFU_ORTHOLOGUE AFUA_8G00940)-RELATED"/>
    <property type="match status" value="1"/>
</dbReference>
<dbReference type="InterPro" id="IPR011701">
    <property type="entry name" value="MFS"/>
</dbReference>
<evidence type="ECO:0000256" key="2">
    <source>
        <dbReference type="ARBA" id="ARBA00007520"/>
    </source>
</evidence>
<dbReference type="GO" id="GO:0022857">
    <property type="term" value="F:transmembrane transporter activity"/>
    <property type="evidence" value="ECO:0007669"/>
    <property type="project" value="InterPro"/>
</dbReference>
<feature type="transmembrane region" description="Helical" evidence="6">
    <location>
        <begin position="276"/>
        <end position="298"/>
    </location>
</feature>
<evidence type="ECO:0000313" key="9">
    <source>
        <dbReference type="Proteomes" id="UP000215305"/>
    </source>
</evidence>
<comment type="similarity">
    <text evidence="2">Belongs to the major facilitator superfamily. TCR/Tet family.</text>
</comment>
<dbReference type="RefSeq" id="XP_026617692.1">
    <property type="nucleotide sequence ID" value="XM_026762610.1"/>
</dbReference>
<evidence type="ECO:0000256" key="1">
    <source>
        <dbReference type="ARBA" id="ARBA00004141"/>
    </source>
</evidence>
<feature type="transmembrane region" description="Helical" evidence="6">
    <location>
        <begin position="107"/>
        <end position="127"/>
    </location>
</feature>
<evidence type="ECO:0000256" key="6">
    <source>
        <dbReference type="SAM" id="Phobius"/>
    </source>
</evidence>
<protein>
    <recommendedName>
        <fullName evidence="7">Major facilitator superfamily (MFS) profile domain-containing protein</fullName>
    </recommendedName>
</protein>
<dbReference type="InterPro" id="IPR020846">
    <property type="entry name" value="MFS_dom"/>
</dbReference>
<sequence length="627" mass="66846">MHHDEQVTCPEIRFGTTPMLDLDFPTSRPPRPVDDPQNLLPIINGGPGQTVSPTNETTLQGARLWSLIGGLYLAVYLVGLDLSMLSTVIPKLSDYFHRISDVGWYEIAYLVPICVLQPLAGQIYTVMPSKVCVKAPLMSQQLISFKHTYLAFFIVFELGSLVCAVAPTSPVFIIGRAITGIGAAGLMNGGLVIISAACPPRIRPMITGAAISLIPLGGITGPLIAGALTDHLGWKWCFWIFLPVGAITAVIIIAVRIPEQAPKPPFRQALSELPRSVDPVGFLLFAPAIIELLLAISWGGADFAWSSPTIIGLFCGSVATMVAFAMWSRYAGEKALIPRSTMLHPLVVFGSAVVAMQGGSTTVVTYYLPLWFQAIQGQSAVGAGVRLLPSMISMIAGMMTAAVLVRRLHYVPPWAIAGSILSAVGTGLLTTLSVTSTTGHWIGYQIITGYGRGMALQIPVIAVQESLPSEELAMATSSLTLLMYLGSAIGTSVGQTIFRSGIPGALAQYAPFVDPELVINTGATEIQHLVTPDQLPELLRAYNEALTQIFFYPTASAAVAVLLAFGLGWKRIGVDNSPEMAGHGVYMASCLPDRDAVAKYPVRFAAKDLPRKSPAMDALSLTNSSNK</sequence>
<dbReference type="PANTHER" id="PTHR23501">
    <property type="entry name" value="MAJOR FACILITATOR SUPERFAMILY"/>
    <property type="match status" value="1"/>
</dbReference>
<evidence type="ECO:0000313" key="8">
    <source>
        <dbReference type="EMBL" id="RHZ64953.1"/>
    </source>
</evidence>
<reference evidence="8" key="1">
    <citation type="submission" date="2018-08" db="EMBL/GenBank/DDBJ databases">
        <title>Draft genome sequence of azole-resistant Aspergillus thermomutatus (Neosartorya pseudofischeri) strain HMR AF 39, isolated from a human nasal aspirate.</title>
        <authorList>
            <person name="Parent-Michaud M."/>
            <person name="Dufresne P.J."/>
            <person name="Fournier E."/>
            <person name="Martineau C."/>
            <person name="Moreira S."/>
            <person name="Perkins V."/>
            <person name="De Repentigny L."/>
            <person name="Dufresne S.F."/>
        </authorList>
    </citation>
    <scope>NUCLEOTIDE SEQUENCE [LARGE SCALE GENOMIC DNA]</scope>
    <source>
        <strain evidence="8">HMR AF 39</strain>
    </source>
</reference>
<gene>
    <name evidence="8" type="ORF">CDV56_108991</name>
</gene>
<dbReference type="Proteomes" id="UP000215305">
    <property type="component" value="Unassembled WGS sequence"/>
</dbReference>
<dbReference type="VEuPathDB" id="FungiDB:CDV56_108991"/>
<dbReference type="EMBL" id="NKHU02000020">
    <property type="protein sequence ID" value="RHZ64953.1"/>
    <property type="molecule type" value="Genomic_DNA"/>
</dbReference>
<dbReference type="SUPFAM" id="SSF103473">
    <property type="entry name" value="MFS general substrate transporter"/>
    <property type="match status" value="1"/>
</dbReference>
<keyword evidence="5 6" id="KW-0472">Membrane</keyword>
<dbReference type="Gene3D" id="1.20.1250.20">
    <property type="entry name" value="MFS general substrate transporter like domains"/>
    <property type="match status" value="2"/>
</dbReference>
<comment type="caution">
    <text evidence="8">The sequence shown here is derived from an EMBL/GenBank/DDBJ whole genome shotgun (WGS) entry which is preliminary data.</text>
</comment>
<feature type="transmembrane region" description="Helical" evidence="6">
    <location>
        <begin position="173"/>
        <end position="194"/>
    </location>
</feature>
<dbReference type="PROSITE" id="PS50850">
    <property type="entry name" value="MFS"/>
    <property type="match status" value="1"/>
</dbReference>
<evidence type="ECO:0000256" key="4">
    <source>
        <dbReference type="ARBA" id="ARBA00022989"/>
    </source>
</evidence>
<evidence type="ECO:0000256" key="5">
    <source>
        <dbReference type="ARBA" id="ARBA00023136"/>
    </source>
</evidence>
<feature type="transmembrane region" description="Helical" evidence="6">
    <location>
        <begin position="206"/>
        <end position="227"/>
    </location>
</feature>
<name>A0A397HUY4_ASPTH</name>
<feature type="transmembrane region" description="Helical" evidence="6">
    <location>
        <begin position="549"/>
        <end position="569"/>
    </location>
</feature>
<dbReference type="InterPro" id="IPR036259">
    <property type="entry name" value="MFS_trans_sf"/>
</dbReference>
<feature type="transmembrane region" description="Helical" evidence="6">
    <location>
        <begin position="414"/>
        <end position="434"/>
    </location>
</feature>